<protein>
    <submittedName>
        <fullName evidence="7">Drug/metabolite transporter permease</fullName>
    </submittedName>
</protein>
<evidence type="ECO:0000256" key="1">
    <source>
        <dbReference type="ARBA" id="ARBA00004141"/>
    </source>
</evidence>
<dbReference type="PANTHER" id="PTHR32322:SF9">
    <property type="entry name" value="AMINO-ACID METABOLITE EFFLUX PUMP-RELATED"/>
    <property type="match status" value="1"/>
</dbReference>
<feature type="transmembrane region" description="Helical" evidence="5">
    <location>
        <begin position="107"/>
        <end position="126"/>
    </location>
</feature>
<feature type="domain" description="EamA" evidence="6">
    <location>
        <begin position="27"/>
        <end position="151"/>
    </location>
</feature>
<evidence type="ECO:0000313" key="7">
    <source>
        <dbReference type="EMBL" id="KJV33166.1"/>
    </source>
</evidence>
<dbReference type="PANTHER" id="PTHR32322">
    <property type="entry name" value="INNER MEMBRANE TRANSPORTER"/>
    <property type="match status" value="1"/>
</dbReference>
<dbReference type="InterPro" id="IPR000620">
    <property type="entry name" value="EamA_dom"/>
</dbReference>
<evidence type="ECO:0000256" key="4">
    <source>
        <dbReference type="ARBA" id="ARBA00023136"/>
    </source>
</evidence>
<accession>A0A0F3KPS8</accession>
<feature type="transmembrane region" description="Helical" evidence="5">
    <location>
        <begin position="26"/>
        <end position="44"/>
    </location>
</feature>
<evidence type="ECO:0000256" key="5">
    <source>
        <dbReference type="SAM" id="Phobius"/>
    </source>
</evidence>
<feature type="transmembrane region" description="Helical" evidence="5">
    <location>
        <begin position="254"/>
        <end position="271"/>
    </location>
</feature>
<evidence type="ECO:0000259" key="6">
    <source>
        <dbReference type="Pfam" id="PF00892"/>
    </source>
</evidence>
<dbReference type="Pfam" id="PF00892">
    <property type="entry name" value="EamA"/>
    <property type="match status" value="2"/>
</dbReference>
<dbReference type="InterPro" id="IPR050638">
    <property type="entry name" value="AA-Vitamin_Transporters"/>
</dbReference>
<dbReference type="OrthoDB" id="9810556at2"/>
<evidence type="ECO:0000313" key="8">
    <source>
        <dbReference type="Proteomes" id="UP000033651"/>
    </source>
</evidence>
<keyword evidence="4 5" id="KW-0472">Membrane</keyword>
<keyword evidence="8" id="KW-1185">Reference proteome</keyword>
<dbReference type="EMBL" id="JZRB01000023">
    <property type="protein sequence ID" value="KJV33166.1"/>
    <property type="molecule type" value="Genomic_DNA"/>
</dbReference>
<gene>
    <name evidence="7" type="ORF">VI08_11520</name>
</gene>
<name>A0A0F3KPS8_9GAMM</name>
<proteinExistence type="predicted"/>
<keyword evidence="2 5" id="KW-0812">Transmembrane</keyword>
<dbReference type="SUPFAM" id="SSF103481">
    <property type="entry name" value="Multidrug resistance efflux transporter EmrE"/>
    <property type="match status" value="2"/>
</dbReference>
<feature type="transmembrane region" description="Helical" evidence="5">
    <location>
        <begin position="138"/>
        <end position="157"/>
    </location>
</feature>
<evidence type="ECO:0000256" key="3">
    <source>
        <dbReference type="ARBA" id="ARBA00022989"/>
    </source>
</evidence>
<dbReference type="AlphaFoldDB" id="A0A0F3KPS8"/>
<dbReference type="GO" id="GO:0016020">
    <property type="term" value="C:membrane"/>
    <property type="evidence" value="ECO:0007669"/>
    <property type="project" value="UniProtKB-SubCell"/>
</dbReference>
<feature type="transmembrane region" description="Helical" evidence="5">
    <location>
        <begin position="277"/>
        <end position="295"/>
    </location>
</feature>
<feature type="transmembrane region" description="Helical" evidence="5">
    <location>
        <begin position="81"/>
        <end position="101"/>
    </location>
</feature>
<feature type="transmembrane region" description="Helical" evidence="5">
    <location>
        <begin position="189"/>
        <end position="211"/>
    </location>
</feature>
<dbReference type="Proteomes" id="UP000033651">
    <property type="component" value="Unassembled WGS sequence"/>
</dbReference>
<feature type="transmembrane region" description="Helical" evidence="5">
    <location>
        <begin position="163"/>
        <end position="182"/>
    </location>
</feature>
<keyword evidence="3 5" id="KW-1133">Transmembrane helix</keyword>
<sequence length="300" mass="30953">MSAAAQTPLDPIAPVAARDWRTGAELVALGAIWGGSFLFMRVAAKDFGPFPMVATRLAFGSAILLPLLWRARATIRVAHLWKMLLLGGLSAAIPFTLFAWGAERAPAGIGAIANSMTVLFAALVAFVGFGEKIGTRKAIALVAGFIGVVILASGKTAGDNVGMAALAGAAASFCYGLAGNLIKRFLSDIAPTAVAAGCLLGATILTAPLAWLTWPDAPIPAKSWACVVALGVLSTGLAYAFYFRLIQKIGAPRAATSTYLVPLFGVAWAWMFLGEALTPTMALAGAIILGSVIFSQKSKA</sequence>
<dbReference type="RefSeq" id="WP_045829740.1">
    <property type="nucleotide sequence ID" value="NZ_JZRB01000023.1"/>
</dbReference>
<dbReference type="InterPro" id="IPR037185">
    <property type="entry name" value="EmrE-like"/>
</dbReference>
<comment type="subcellular location">
    <subcellularLocation>
        <location evidence="1">Membrane</location>
        <topology evidence="1">Multi-pass membrane protein</topology>
    </subcellularLocation>
</comment>
<feature type="transmembrane region" description="Helical" evidence="5">
    <location>
        <begin position="50"/>
        <end position="69"/>
    </location>
</feature>
<feature type="domain" description="EamA" evidence="6">
    <location>
        <begin position="164"/>
        <end position="294"/>
    </location>
</feature>
<feature type="transmembrane region" description="Helical" evidence="5">
    <location>
        <begin position="223"/>
        <end position="242"/>
    </location>
</feature>
<reference evidence="7 8" key="1">
    <citation type="submission" date="2015-03" db="EMBL/GenBank/DDBJ databases">
        <title>Draft genome sequence of Luteibacter yeojuensis strain SU11.</title>
        <authorList>
            <person name="Sulaiman J."/>
            <person name="Priya K."/>
            <person name="Chan K.-G."/>
        </authorList>
    </citation>
    <scope>NUCLEOTIDE SEQUENCE [LARGE SCALE GENOMIC DNA]</scope>
    <source>
        <strain evidence="7 8">SU11</strain>
    </source>
</reference>
<evidence type="ECO:0000256" key="2">
    <source>
        <dbReference type="ARBA" id="ARBA00022692"/>
    </source>
</evidence>
<organism evidence="7 8">
    <name type="scientific">Luteibacter yeojuensis</name>
    <dbReference type="NCBI Taxonomy" id="345309"/>
    <lineage>
        <taxon>Bacteria</taxon>
        <taxon>Pseudomonadati</taxon>
        <taxon>Pseudomonadota</taxon>
        <taxon>Gammaproteobacteria</taxon>
        <taxon>Lysobacterales</taxon>
        <taxon>Rhodanobacteraceae</taxon>
        <taxon>Luteibacter</taxon>
    </lineage>
</organism>
<comment type="caution">
    <text evidence="7">The sequence shown here is derived from an EMBL/GenBank/DDBJ whole genome shotgun (WGS) entry which is preliminary data.</text>
</comment>
<dbReference type="PATRIC" id="fig|345309.4.peg.1651"/>